<dbReference type="InterPro" id="IPR012340">
    <property type="entry name" value="NA-bd_OB-fold"/>
</dbReference>
<gene>
    <name evidence="2" type="ORF">NDO55_06175</name>
</gene>
<dbReference type="Pfam" id="PF00313">
    <property type="entry name" value="CSD"/>
    <property type="match status" value="2"/>
</dbReference>
<evidence type="ECO:0000259" key="1">
    <source>
        <dbReference type="SMART" id="SM00357"/>
    </source>
</evidence>
<feature type="domain" description="Cold-shock" evidence="1">
    <location>
        <begin position="127"/>
        <end position="189"/>
    </location>
</feature>
<dbReference type="PRINTS" id="PR00050">
    <property type="entry name" value="COLDSHOCK"/>
</dbReference>
<proteinExistence type="predicted"/>
<dbReference type="InterPro" id="IPR002059">
    <property type="entry name" value="CSP_DNA-bd"/>
</dbReference>
<sequence length="189" mass="21152">MYDNSPTSAVNVHTDTERDEDVIEVEGHVKWFDATRGFGFLVSDDIDGDILIHFSILKDHDRRSLPEGARLVALAAEMDRGWQAREILEIDLSTALPESPRSSISSAERADREALMDEAGPFEPVEVKWFNRVKGYGFVNRQGTNEPDIFIHMETVREGNIMNLEPGDLLEARVADGRKGLTAIALRAD</sequence>
<dbReference type="Proteomes" id="UP001155128">
    <property type="component" value="Unassembled WGS sequence"/>
</dbReference>
<name>A0A9X2EG67_9SPHN</name>
<dbReference type="AlphaFoldDB" id="A0A9X2EG67"/>
<keyword evidence="3" id="KW-1185">Reference proteome</keyword>
<dbReference type="InterPro" id="IPR050181">
    <property type="entry name" value="Cold_shock_domain"/>
</dbReference>
<protein>
    <submittedName>
        <fullName evidence="2">Cold shock domain-containing protein</fullName>
    </submittedName>
</protein>
<dbReference type="RefSeq" id="WP_252113438.1">
    <property type="nucleotide sequence ID" value="NZ_JAMSHT010000001.1"/>
</dbReference>
<organism evidence="2 3">
    <name type="scientific">Sphingomicrobium sediminis</name>
    <dbReference type="NCBI Taxonomy" id="2950949"/>
    <lineage>
        <taxon>Bacteria</taxon>
        <taxon>Pseudomonadati</taxon>
        <taxon>Pseudomonadota</taxon>
        <taxon>Alphaproteobacteria</taxon>
        <taxon>Sphingomonadales</taxon>
        <taxon>Sphingomonadaceae</taxon>
        <taxon>Sphingomicrobium</taxon>
    </lineage>
</organism>
<dbReference type="InterPro" id="IPR011129">
    <property type="entry name" value="CSD"/>
</dbReference>
<feature type="domain" description="Cold-shock" evidence="1">
    <location>
        <begin position="26"/>
        <end position="90"/>
    </location>
</feature>
<dbReference type="EMBL" id="JAMSHT010000001">
    <property type="protein sequence ID" value="MCM8557403.1"/>
    <property type="molecule type" value="Genomic_DNA"/>
</dbReference>
<comment type="caution">
    <text evidence="2">The sequence shown here is derived from an EMBL/GenBank/DDBJ whole genome shotgun (WGS) entry which is preliminary data.</text>
</comment>
<dbReference type="GO" id="GO:0005829">
    <property type="term" value="C:cytosol"/>
    <property type="evidence" value="ECO:0007669"/>
    <property type="project" value="UniProtKB-ARBA"/>
</dbReference>
<dbReference type="Gene3D" id="2.40.50.140">
    <property type="entry name" value="Nucleic acid-binding proteins"/>
    <property type="match status" value="2"/>
</dbReference>
<dbReference type="PANTHER" id="PTHR11544">
    <property type="entry name" value="COLD SHOCK DOMAIN CONTAINING PROTEINS"/>
    <property type="match status" value="1"/>
</dbReference>
<dbReference type="SUPFAM" id="SSF50249">
    <property type="entry name" value="Nucleic acid-binding proteins"/>
    <property type="match status" value="2"/>
</dbReference>
<accession>A0A9X2EG67</accession>
<reference evidence="2" key="1">
    <citation type="submission" date="2022-06" db="EMBL/GenBank/DDBJ databases">
        <title>Sphingomicrobium sedimins sp. nov., a marine bacterium isolated from tidal flat.</title>
        <authorList>
            <person name="Kim C.-H."/>
            <person name="Yoo Y."/>
            <person name="Kim J.-J."/>
        </authorList>
    </citation>
    <scope>NUCLEOTIDE SEQUENCE</scope>
    <source>
        <strain evidence="2">GRR-S6-50</strain>
    </source>
</reference>
<dbReference type="GO" id="GO:0003676">
    <property type="term" value="F:nucleic acid binding"/>
    <property type="evidence" value="ECO:0007669"/>
    <property type="project" value="InterPro"/>
</dbReference>
<dbReference type="CDD" id="cd04458">
    <property type="entry name" value="CSP_CDS"/>
    <property type="match status" value="2"/>
</dbReference>
<evidence type="ECO:0000313" key="3">
    <source>
        <dbReference type="Proteomes" id="UP001155128"/>
    </source>
</evidence>
<dbReference type="SMART" id="SM00357">
    <property type="entry name" value="CSP"/>
    <property type="match status" value="2"/>
</dbReference>
<evidence type="ECO:0000313" key="2">
    <source>
        <dbReference type="EMBL" id="MCM8557403.1"/>
    </source>
</evidence>